<dbReference type="Pfam" id="PF05971">
    <property type="entry name" value="Methyltransf_10"/>
    <property type="match status" value="1"/>
</dbReference>
<reference evidence="3 4" key="1">
    <citation type="submission" date="2023-03" db="EMBL/GenBank/DDBJ databases">
        <title>Mating type loci evolution in Malassezia.</title>
        <authorList>
            <person name="Coelho M.A."/>
        </authorList>
    </citation>
    <scope>NUCLEOTIDE SEQUENCE [LARGE SCALE GENOMIC DNA]</scope>
    <source>
        <strain evidence="3 4">CBS 9725</strain>
    </source>
</reference>
<dbReference type="InterPro" id="IPR010286">
    <property type="entry name" value="METTL16/RlmF"/>
</dbReference>
<dbReference type="EC" id="2.1.1.181" evidence="3"/>
<name>A0AAJ5YVX6_9BASI</name>
<dbReference type="PANTHER" id="PTHR13393:SF0">
    <property type="entry name" value="RNA N6-ADENOSINE-METHYLTRANSFERASE METTL16"/>
    <property type="match status" value="1"/>
</dbReference>
<sequence length="257" mass="29815">MHPRNPYRDPKRLLWLAEKDTELAKYINKNDKNASVNWDDDQVKRAVSEAILRHDFGMDVSLLPDRLCPSVPNRLNYVLWVEDLVHSLHWYDCQDPSYARGIDIGTGSIAIYACLACKRNPLWSIVGTDIDADAIEHANKTLDRNVSRHEEAKAPNTTQIRSRIRLIHTHGSYLDRLRLDKQCTEGHESRRKVVYHFSMCNPPFYASQEERQESSNKKQVAKTWTAGSQHELYTPGGELAFILRLFEESQQWREQVV</sequence>
<protein>
    <submittedName>
        <fullName evidence="3">23S rRNA (Adenine(1618)-N(6))-methyltransferase</fullName>
        <ecNumber evidence="3">2.1.1.181</ecNumber>
    </submittedName>
</protein>
<evidence type="ECO:0000313" key="4">
    <source>
        <dbReference type="Proteomes" id="UP001219567"/>
    </source>
</evidence>
<proteinExistence type="predicted"/>
<dbReference type="EMBL" id="CP119946">
    <property type="protein sequence ID" value="WFD00269.1"/>
    <property type="molecule type" value="Genomic_DNA"/>
</dbReference>
<accession>A0AAJ5YVX6</accession>
<evidence type="ECO:0000256" key="1">
    <source>
        <dbReference type="ARBA" id="ARBA00022603"/>
    </source>
</evidence>
<keyword evidence="2 3" id="KW-0808">Transferase</keyword>
<evidence type="ECO:0000256" key="2">
    <source>
        <dbReference type="ARBA" id="ARBA00022679"/>
    </source>
</evidence>
<evidence type="ECO:0000313" key="3">
    <source>
        <dbReference type="EMBL" id="WFD00269.1"/>
    </source>
</evidence>
<dbReference type="PANTHER" id="PTHR13393">
    <property type="entry name" value="SAM-DEPENDENT METHYLTRANSFERASE"/>
    <property type="match status" value="1"/>
</dbReference>
<dbReference type="GO" id="GO:0005634">
    <property type="term" value="C:nucleus"/>
    <property type="evidence" value="ECO:0007669"/>
    <property type="project" value="TreeGrafter"/>
</dbReference>
<keyword evidence="1 3" id="KW-0489">Methyltransferase</keyword>
<organism evidence="3 4">
    <name type="scientific">Malassezia yamatoensis</name>
    <dbReference type="NCBI Taxonomy" id="253288"/>
    <lineage>
        <taxon>Eukaryota</taxon>
        <taxon>Fungi</taxon>
        <taxon>Dikarya</taxon>
        <taxon>Basidiomycota</taxon>
        <taxon>Ustilaginomycotina</taxon>
        <taxon>Malasseziomycetes</taxon>
        <taxon>Malasseziales</taxon>
        <taxon>Malasseziaceae</taxon>
        <taxon>Malassezia</taxon>
    </lineage>
</organism>
<dbReference type="SUPFAM" id="SSF53335">
    <property type="entry name" value="S-adenosyl-L-methionine-dependent methyltransferases"/>
    <property type="match status" value="1"/>
</dbReference>
<dbReference type="AlphaFoldDB" id="A0AAJ5YVX6"/>
<dbReference type="GO" id="GO:0070475">
    <property type="term" value="P:rRNA base methylation"/>
    <property type="evidence" value="ECO:0007669"/>
    <property type="project" value="TreeGrafter"/>
</dbReference>
<dbReference type="InterPro" id="IPR029063">
    <property type="entry name" value="SAM-dependent_MTases_sf"/>
</dbReference>
<dbReference type="Proteomes" id="UP001219567">
    <property type="component" value="Chromosome 4"/>
</dbReference>
<dbReference type="GO" id="GO:0008168">
    <property type="term" value="F:methyltransferase activity"/>
    <property type="evidence" value="ECO:0007669"/>
    <property type="project" value="UniProtKB-KW"/>
</dbReference>
<gene>
    <name evidence="3" type="ORF">MYAM1_003017</name>
</gene>
<keyword evidence="4" id="KW-1185">Reference proteome</keyword>
<dbReference type="Gene3D" id="3.40.50.150">
    <property type="entry name" value="Vaccinia Virus protein VP39"/>
    <property type="match status" value="1"/>
</dbReference>